<dbReference type="AlphaFoldDB" id="A0ABD3ZQF2"/>
<comment type="caution">
    <text evidence="1">The sequence shown here is derived from an EMBL/GenBank/DDBJ whole genome shotgun (WGS) entry which is preliminary data.</text>
</comment>
<dbReference type="Proteomes" id="UP000031970">
    <property type="component" value="Unassembled WGS sequence"/>
</dbReference>
<name>A0ABD3ZQF2_BACIU</name>
<dbReference type="RefSeq" id="WP_041056690.1">
    <property type="nucleotide sequence ID" value="NZ_JSXS01000125.1"/>
</dbReference>
<sequence length="64" mass="7335">MMLKIRKLWADTPPLTPKQEAQILDLYERPAAHFDNCGNAYQIGFNTALTYLGYLIETEAMNDD</sequence>
<dbReference type="EMBL" id="JSXS01000125">
    <property type="protein sequence ID" value="KIL30394.1"/>
    <property type="molecule type" value="Genomic_DNA"/>
</dbReference>
<evidence type="ECO:0000313" key="1">
    <source>
        <dbReference type="EMBL" id="KIL30394.1"/>
    </source>
</evidence>
<reference evidence="1 2" key="1">
    <citation type="submission" date="2014-11" db="EMBL/GenBank/DDBJ databases">
        <title>Draft Genome Sequences of Nine Bacillus subtilis Strains that Form Spores with High Heat-Resistance.</title>
        <authorList>
            <person name="Krawcyk A.O."/>
            <person name="Berendsen E.M."/>
            <person name="de Jong A."/>
            <person name="Holsappel S."/>
            <person name="Eijlander R.T."/>
            <person name="Wells-Bennik M."/>
            <person name="Kuipers O.P."/>
        </authorList>
    </citation>
    <scope>NUCLEOTIDE SEQUENCE [LARGE SCALE GENOMIC DNA]</scope>
    <source>
        <strain evidence="1 2">B4067</strain>
    </source>
</reference>
<proteinExistence type="predicted"/>
<gene>
    <name evidence="1" type="ORF">B4067_1328</name>
</gene>
<accession>A0ABD3ZQF2</accession>
<protein>
    <submittedName>
        <fullName evidence="1">Uncharacterized protein</fullName>
    </submittedName>
</protein>
<organism evidence="1 2">
    <name type="scientific">Bacillus subtilis subsp. subtilis</name>
    <dbReference type="NCBI Taxonomy" id="135461"/>
    <lineage>
        <taxon>Bacteria</taxon>
        <taxon>Bacillati</taxon>
        <taxon>Bacillota</taxon>
        <taxon>Bacilli</taxon>
        <taxon>Bacillales</taxon>
        <taxon>Bacillaceae</taxon>
        <taxon>Bacillus</taxon>
    </lineage>
</organism>
<evidence type="ECO:0000313" key="2">
    <source>
        <dbReference type="Proteomes" id="UP000031970"/>
    </source>
</evidence>